<dbReference type="GeneID" id="36538756"/>
<dbReference type="Proteomes" id="UP000234474">
    <property type="component" value="Unassembled WGS sequence"/>
</dbReference>
<evidence type="ECO:0000313" key="1">
    <source>
        <dbReference type="EMBL" id="PKX88838.1"/>
    </source>
</evidence>
<dbReference type="RefSeq" id="XP_024677433.1">
    <property type="nucleotide sequence ID" value="XM_024831419.1"/>
</dbReference>
<proteinExistence type="predicted"/>
<accession>A0A2I1BTW4</accession>
<keyword evidence="2" id="KW-1185">Reference proteome</keyword>
<reference evidence="2" key="1">
    <citation type="journal article" date="2018" name="Proc. Natl. Acad. Sci. U.S.A.">
        <title>Linking secondary metabolites to gene clusters through genome sequencing of six diverse Aspergillus species.</title>
        <authorList>
            <person name="Kaerboelling I."/>
            <person name="Vesth T.C."/>
            <person name="Frisvad J.C."/>
            <person name="Nybo J.L."/>
            <person name="Theobald S."/>
            <person name="Kuo A."/>
            <person name="Bowyer P."/>
            <person name="Matsuda Y."/>
            <person name="Mondo S."/>
            <person name="Lyhne E.K."/>
            <person name="Kogle M.E."/>
            <person name="Clum A."/>
            <person name="Lipzen A."/>
            <person name="Salamov A."/>
            <person name="Ngan C.Y."/>
            <person name="Daum C."/>
            <person name="Chiniquy J."/>
            <person name="Barry K."/>
            <person name="LaButti K."/>
            <person name="Haridas S."/>
            <person name="Simmons B.A."/>
            <person name="Magnuson J.K."/>
            <person name="Mortensen U.H."/>
            <person name="Larsen T.O."/>
            <person name="Grigoriev I.V."/>
            <person name="Baker S.E."/>
            <person name="Andersen M.R."/>
        </authorList>
    </citation>
    <scope>NUCLEOTIDE SEQUENCE [LARGE SCALE GENOMIC DNA]</scope>
    <source>
        <strain evidence="2">IBT 16806</strain>
    </source>
</reference>
<evidence type="ECO:0000313" key="2">
    <source>
        <dbReference type="Proteomes" id="UP000234474"/>
    </source>
</evidence>
<protein>
    <submittedName>
        <fullName evidence="1">Uncharacterized protein</fullName>
    </submittedName>
</protein>
<comment type="caution">
    <text evidence="1">The sequence shown here is derived from an EMBL/GenBank/DDBJ whole genome shotgun (WGS) entry which is preliminary data.</text>
</comment>
<organism evidence="1 2">
    <name type="scientific">Aspergillus novofumigatus (strain IBT 16806)</name>
    <dbReference type="NCBI Taxonomy" id="1392255"/>
    <lineage>
        <taxon>Eukaryota</taxon>
        <taxon>Fungi</taxon>
        <taxon>Dikarya</taxon>
        <taxon>Ascomycota</taxon>
        <taxon>Pezizomycotina</taxon>
        <taxon>Eurotiomycetes</taxon>
        <taxon>Eurotiomycetidae</taxon>
        <taxon>Eurotiales</taxon>
        <taxon>Aspergillaceae</taxon>
        <taxon>Aspergillus</taxon>
        <taxon>Aspergillus subgen. Fumigati</taxon>
    </lineage>
</organism>
<gene>
    <name evidence="1" type="ORF">P174DRAFT_508059</name>
</gene>
<name>A0A2I1BTW4_ASPN1</name>
<dbReference type="EMBL" id="MSZS01000012">
    <property type="protein sequence ID" value="PKX88838.1"/>
    <property type="molecule type" value="Genomic_DNA"/>
</dbReference>
<dbReference type="AlphaFoldDB" id="A0A2I1BTW4"/>
<dbReference type="OrthoDB" id="10325315at2759"/>
<dbReference type="VEuPathDB" id="FungiDB:P174DRAFT_508059"/>
<sequence>MESELESENKIGEAACGFIESNYSSLFNRGLKCLLLDFEKFCLVVLKFDTWIGQGQGEYCIVGKAICFDQAQSHYVYPNLDSDVQVERVYNNAKDSMRLKMDLQVLSKEVPSIEATHKAKDDGVSSAKPITGGHRAHHSSSLTVYHRPMHNHLPKSVNYAAARVSMGEFLTYVWVRIYLWKSKKVLPHDTVYAIRTDDKIGFLDGMLYLHKDPSGTCIMSDIPDLTIGDDIPYSCHQDFPQSVSAN</sequence>